<organism evidence="2 3">
    <name type="scientific">Mycolicibacterium sphagni</name>
    <dbReference type="NCBI Taxonomy" id="1786"/>
    <lineage>
        <taxon>Bacteria</taxon>
        <taxon>Bacillati</taxon>
        <taxon>Actinomycetota</taxon>
        <taxon>Actinomycetes</taxon>
        <taxon>Mycobacteriales</taxon>
        <taxon>Mycobacteriaceae</taxon>
        <taxon>Mycolicibacterium</taxon>
    </lineage>
</organism>
<feature type="region of interest" description="Disordered" evidence="1">
    <location>
        <begin position="1"/>
        <end position="22"/>
    </location>
</feature>
<dbReference type="Proteomes" id="UP000216063">
    <property type="component" value="Unassembled WGS sequence"/>
</dbReference>
<sequence>MIASSTDKAQANADTLEKYSPPDPVKAAIEHFVTTVGAQPNDAELDTNRNAITDWLKQVCPNLK</sequence>
<dbReference type="EMBL" id="NOZR01000001">
    <property type="protein sequence ID" value="OYN82668.1"/>
    <property type="molecule type" value="Genomic_DNA"/>
</dbReference>
<gene>
    <name evidence="2" type="ORF">CG716_00115</name>
</gene>
<accession>A0A255DTF4</accession>
<dbReference type="AlphaFoldDB" id="A0A255DTF4"/>
<feature type="compositionally biased region" description="Polar residues" evidence="1">
    <location>
        <begin position="1"/>
        <end position="13"/>
    </location>
</feature>
<reference evidence="2 3" key="1">
    <citation type="submission" date="2017-07" db="EMBL/GenBank/DDBJ databases">
        <title>The new phylogeny of genus Mycobacterium.</title>
        <authorList>
            <person name="Tortoli E."/>
            <person name="Trovato A."/>
            <person name="Cirillo D.M."/>
        </authorList>
    </citation>
    <scope>NUCLEOTIDE SEQUENCE [LARGE SCALE GENOMIC DNA]</scope>
    <source>
        <strain evidence="2 3">ATCC 33027</strain>
    </source>
</reference>
<name>A0A255DTF4_9MYCO</name>
<proteinExistence type="predicted"/>
<evidence type="ECO:0000256" key="1">
    <source>
        <dbReference type="SAM" id="MobiDB-lite"/>
    </source>
</evidence>
<dbReference type="OrthoDB" id="4745763at2"/>
<evidence type="ECO:0000313" key="3">
    <source>
        <dbReference type="Proteomes" id="UP000216063"/>
    </source>
</evidence>
<keyword evidence="3" id="KW-1185">Reference proteome</keyword>
<protein>
    <submittedName>
        <fullName evidence="2">Uncharacterized protein</fullName>
    </submittedName>
</protein>
<dbReference type="RefSeq" id="WP_094475352.1">
    <property type="nucleotide sequence ID" value="NZ_NOZR01000001.1"/>
</dbReference>
<evidence type="ECO:0000313" key="2">
    <source>
        <dbReference type="EMBL" id="OYN82668.1"/>
    </source>
</evidence>
<comment type="caution">
    <text evidence="2">The sequence shown here is derived from an EMBL/GenBank/DDBJ whole genome shotgun (WGS) entry which is preliminary data.</text>
</comment>